<dbReference type="PANTHER" id="PTHR15741:SF38">
    <property type="entry name" value="BHLH DOMAIN-CONTAINING PROTEIN"/>
    <property type="match status" value="1"/>
</dbReference>
<comment type="caution">
    <text evidence="8">The sequence shown here is derived from an EMBL/GenBank/DDBJ whole genome shotgun (WGS) entry which is preliminary data.</text>
</comment>
<evidence type="ECO:0000256" key="4">
    <source>
        <dbReference type="ARBA" id="ARBA00023163"/>
    </source>
</evidence>
<dbReference type="OrthoDB" id="5344169at2759"/>
<evidence type="ECO:0000259" key="7">
    <source>
        <dbReference type="PROSITE" id="PS50888"/>
    </source>
</evidence>
<feature type="compositionally biased region" description="Low complexity" evidence="6">
    <location>
        <begin position="66"/>
        <end position="82"/>
    </location>
</feature>
<dbReference type="GO" id="GO:0046983">
    <property type="term" value="F:protein dimerization activity"/>
    <property type="evidence" value="ECO:0007669"/>
    <property type="project" value="InterPro"/>
</dbReference>
<dbReference type="STRING" id="1314790.A0A1Y1XXK8"/>
<evidence type="ECO:0000313" key="8">
    <source>
        <dbReference type="EMBL" id="ORX90471.1"/>
    </source>
</evidence>
<dbReference type="GO" id="GO:0005634">
    <property type="term" value="C:nucleus"/>
    <property type="evidence" value="ECO:0007669"/>
    <property type="project" value="UniProtKB-SubCell"/>
</dbReference>
<dbReference type="AlphaFoldDB" id="A0A1Y1XXK8"/>
<dbReference type="SUPFAM" id="SSF47459">
    <property type="entry name" value="HLH, helix-loop-helix DNA-binding domain"/>
    <property type="match status" value="1"/>
</dbReference>
<dbReference type="EMBL" id="MCFE01000379">
    <property type="protein sequence ID" value="ORX90471.1"/>
    <property type="molecule type" value="Genomic_DNA"/>
</dbReference>
<evidence type="ECO:0000256" key="1">
    <source>
        <dbReference type="ARBA" id="ARBA00004123"/>
    </source>
</evidence>
<protein>
    <recommendedName>
        <fullName evidence="7">BHLH domain-containing protein</fullName>
    </recommendedName>
</protein>
<dbReference type="SMART" id="SM00353">
    <property type="entry name" value="HLH"/>
    <property type="match status" value="1"/>
</dbReference>
<keyword evidence="3" id="KW-0238">DNA-binding</keyword>
<dbReference type="InterPro" id="IPR036638">
    <property type="entry name" value="HLH_DNA-bd_sf"/>
</dbReference>
<proteinExistence type="predicted"/>
<evidence type="ECO:0000256" key="6">
    <source>
        <dbReference type="SAM" id="MobiDB-lite"/>
    </source>
</evidence>
<dbReference type="PANTHER" id="PTHR15741">
    <property type="entry name" value="BASIC HELIX-LOOP-HELIX ZIP TRANSCRIPTION FACTOR"/>
    <property type="match status" value="1"/>
</dbReference>
<name>A0A1Y1XXK8_9FUNG</name>
<keyword evidence="2" id="KW-0805">Transcription regulation</keyword>
<dbReference type="InterPro" id="IPR052207">
    <property type="entry name" value="Max-like/E-box_TFs"/>
</dbReference>
<sequence length="218" mass="24538">MEANSNQVSSNHAFTRMTPSSIMSLTSSHSILPFALPSIQSASPDTSPSLHPHMLPYTCYDMHDSPLVSPSSSTQNSPASKPIKPLISPNLRQLLPEGSLRAEHAAMRLATKSNYQNILDGDSEVIGLKYKVDIQSGMEVRRTNHKTAEQKRRDLLKQCFEDLKSVTPDLNERNISKEYILKKCHTHILSLRNRIRHKDDYIKVLKSQLARRGITPVQ</sequence>
<dbReference type="GO" id="GO:0000981">
    <property type="term" value="F:DNA-binding transcription factor activity, RNA polymerase II-specific"/>
    <property type="evidence" value="ECO:0007669"/>
    <property type="project" value="TreeGrafter"/>
</dbReference>
<feature type="region of interest" description="Disordered" evidence="6">
    <location>
        <begin position="66"/>
        <end position="88"/>
    </location>
</feature>
<dbReference type="PROSITE" id="PS50888">
    <property type="entry name" value="BHLH"/>
    <property type="match status" value="1"/>
</dbReference>
<accession>A0A1Y1XXK8</accession>
<dbReference type="Pfam" id="PF00010">
    <property type="entry name" value="HLH"/>
    <property type="match status" value="1"/>
</dbReference>
<keyword evidence="5" id="KW-0539">Nucleus</keyword>
<dbReference type="GO" id="GO:0000978">
    <property type="term" value="F:RNA polymerase II cis-regulatory region sequence-specific DNA binding"/>
    <property type="evidence" value="ECO:0007669"/>
    <property type="project" value="TreeGrafter"/>
</dbReference>
<evidence type="ECO:0000256" key="5">
    <source>
        <dbReference type="ARBA" id="ARBA00023242"/>
    </source>
</evidence>
<dbReference type="Proteomes" id="UP000193498">
    <property type="component" value="Unassembled WGS sequence"/>
</dbReference>
<feature type="non-terminal residue" evidence="8">
    <location>
        <position position="218"/>
    </location>
</feature>
<feature type="domain" description="BHLH" evidence="7">
    <location>
        <begin position="140"/>
        <end position="191"/>
    </location>
</feature>
<comment type="subcellular location">
    <subcellularLocation>
        <location evidence="1">Nucleus</location>
    </subcellularLocation>
</comment>
<organism evidence="8 9">
    <name type="scientific">Basidiobolus meristosporus CBS 931.73</name>
    <dbReference type="NCBI Taxonomy" id="1314790"/>
    <lineage>
        <taxon>Eukaryota</taxon>
        <taxon>Fungi</taxon>
        <taxon>Fungi incertae sedis</taxon>
        <taxon>Zoopagomycota</taxon>
        <taxon>Entomophthoromycotina</taxon>
        <taxon>Basidiobolomycetes</taxon>
        <taxon>Basidiobolales</taxon>
        <taxon>Basidiobolaceae</taxon>
        <taxon>Basidiobolus</taxon>
    </lineage>
</organism>
<keyword evidence="4" id="KW-0804">Transcription</keyword>
<keyword evidence="9" id="KW-1185">Reference proteome</keyword>
<evidence type="ECO:0000256" key="3">
    <source>
        <dbReference type="ARBA" id="ARBA00023125"/>
    </source>
</evidence>
<gene>
    <name evidence="8" type="ORF">K493DRAFT_339990</name>
</gene>
<evidence type="ECO:0000256" key="2">
    <source>
        <dbReference type="ARBA" id="ARBA00023015"/>
    </source>
</evidence>
<reference evidence="8 9" key="1">
    <citation type="submission" date="2016-07" db="EMBL/GenBank/DDBJ databases">
        <title>Pervasive Adenine N6-methylation of Active Genes in Fungi.</title>
        <authorList>
            <consortium name="DOE Joint Genome Institute"/>
            <person name="Mondo S.J."/>
            <person name="Dannebaum R.O."/>
            <person name="Kuo R.C."/>
            <person name="Labutti K."/>
            <person name="Haridas S."/>
            <person name="Kuo A."/>
            <person name="Salamov A."/>
            <person name="Ahrendt S.R."/>
            <person name="Lipzen A."/>
            <person name="Sullivan W."/>
            <person name="Andreopoulos W.B."/>
            <person name="Clum A."/>
            <person name="Lindquist E."/>
            <person name="Daum C."/>
            <person name="Ramamoorthy G.K."/>
            <person name="Gryganskyi A."/>
            <person name="Culley D."/>
            <person name="Magnuson J.K."/>
            <person name="James T.Y."/>
            <person name="O'Malley M.A."/>
            <person name="Stajich J.E."/>
            <person name="Spatafora J.W."/>
            <person name="Visel A."/>
            <person name="Grigoriev I.V."/>
        </authorList>
    </citation>
    <scope>NUCLEOTIDE SEQUENCE [LARGE SCALE GENOMIC DNA]</scope>
    <source>
        <strain evidence="8 9">CBS 931.73</strain>
    </source>
</reference>
<evidence type="ECO:0000313" key="9">
    <source>
        <dbReference type="Proteomes" id="UP000193498"/>
    </source>
</evidence>
<dbReference type="InterPro" id="IPR011598">
    <property type="entry name" value="bHLH_dom"/>
</dbReference>
<dbReference type="Gene3D" id="4.10.280.10">
    <property type="entry name" value="Helix-loop-helix DNA-binding domain"/>
    <property type="match status" value="1"/>
</dbReference>
<dbReference type="InParanoid" id="A0A1Y1XXK8"/>